<comment type="subcellular location">
    <subcellularLocation>
        <location evidence="1">Endoplasmic reticulum membrane</location>
        <topology evidence="1">Multi-pass membrane protein</topology>
    </subcellularLocation>
</comment>
<dbReference type="AlphaFoldDB" id="A0A1H8PNB5"/>
<dbReference type="PANTHER" id="PTHR12468">
    <property type="entry name" value="GPI MANNOSYLTRANSFERASE 2"/>
    <property type="match status" value="1"/>
</dbReference>
<evidence type="ECO:0000256" key="10">
    <source>
        <dbReference type="SAM" id="MobiDB-lite"/>
    </source>
</evidence>
<keyword evidence="6 11" id="KW-0812">Transmembrane</keyword>
<evidence type="ECO:0000256" key="1">
    <source>
        <dbReference type="ARBA" id="ARBA00004477"/>
    </source>
</evidence>
<keyword evidence="4 12" id="KW-0328">Glycosyltransferase</keyword>
<dbReference type="PANTHER" id="PTHR12468:SF2">
    <property type="entry name" value="GPI MANNOSYLTRANSFERASE 2"/>
    <property type="match status" value="1"/>
</dbReference>
<sequence length="424" mass="44968">MFTPGPVSESVSVPEQVAGPVPARPHGPRRRMPGRDRARSAAAAAVASGRRALPAVTAFLVARLAGVAVLTLWAHRRGGHPRDLLALKWDGLWYHRIAEWGYGTFIPSWEAPGLRYSDLAFFPLYPMTVRAADAVLPGGSVASALAVAWAGALLAAWGIFAVVDHCYGRRTATALVVLWSLLPYSIVLSMAYTEPVMTALAAWALYATVTRHWLAAGVLSVLAGLSRPNAVAVPAAVTAAVLADAWHRRRTGRRQEPGAWCAALVAPAGWCGYLAWVGLQTGSGTHAALHGYFEVQSRWGSTFDFGRYALKYVRHQVLFPDTLSAYMATVLCCGAVLLLALAVLDRMPLPLLVYSAVLVVIALGGANFFSCKPRFLLPAFPLLVPCAAGLAGARPRAAALAVVTLAGVSLGYGAYLLTVVTVPL</sequence>
<evidence type="ECO:0000256" key="4">
    <source>
        <dbReference type="ARBA" id="ARBA00022676"/>
    </source>
</evidence>
<feature type="compositionally biased region" description="Low complexity" evidence="10">
    <location>
        <begin position="1"/>
        <end position="15"/>
    </location>
</feature>
<dbReference type="STRING" id="310780.SAMN05216267_102668"/>
<feature type="transmembrane region" description="Helical" evidence="11">
    <location>
        <begin position="258"/>
        <end position="279"/>
    </location>
</feature>
<keyword evidence="3" id="KW-0337">GPI-anchor biosynthesis</keyword>
<feature type="transmembrane region" description="Helical" evidence="11">
    <location>
        <begin position="400"/>
        <end position="422"/>
    </location>
</feature>
<feature type="transmembrane region" description="Helical" evidence="11">
    <location>
        <begin position="172"/>
        <end position="193"/>
    </location>
</feature>
<keyword evidence="9 11" id="KW-0472">Membrane</keyword>
<proteinExistence type="predicted"/>
<gene>
    <name evidence="12" type="ORF">SAMN05216267_102668</name>
</gene>
<organism evidence="12 13">
    <name type="scientific">Actinacidiphila rubida</name>
    <dbReference type="NCBI Taxonomy" id="310780"/>
    <lineage>
        <taxon>Bacteria</taxon>
        <taxon>Bacillati</taxon>
        <taxon>Actinomycetota</taxon>
        <taxon>Actinomycetes</taxon>
        <taxon>Kitasatosporales</taxon>
        <taxon>Streptomycetaceae</taxon>
        <taxon>Actinacidiphila</taxon>
    </lineage>
</organism>
<dbReference type="UniPathway" id="UPA00196"/>
<feature type="region of interest" description="Disordered" evidence="10">
    <location>
        <begin position="1"/>
        <end position="39"/>
    </location>
</feature>
<dbReference type="GO" id="GO:0016020">
    <property type="term" value="C:membrane"/>
    <property type="evidence" value="ECO:0007669"/>
    <property type="project" value="GOC"/>
</dbReference>
<evidence type="ECO:0000256" key="8">
    <source>
        <dbReference type="ARBA" id="ARBA00022989"/>
    </source>
</evidence>
<dbReference type="RefSeq" id="WP_075017582.1">
    <property type="nucleotide sequence ID" value="NZ_FODD01000026.1"/>
</dbReference>
<feature type="transmembrane region" description="Helical" evidence="11">
    <location>
        <begin position="375"/>
        <end position="393"/>
    </location>
</feature>
<protein>
    <submittedName>
        <fullName evidence="12">Dolichyl-phosphate-mannose-protein mannosyltransferase</fullName>
    </submittedName>
</protein>
<feature type="transmembrane region" description="Helical" evidence="11">
    <location>
        <begin position="323"/>
        <end position="344"/>
    </location>
</feature>
<evidence type="ECO:0000256" key="5">
    <source>
        <dbReference type="ARBA" id="ARBA00022679"/>
    </source>
</evidence>
<name>A0A1H8PNB5_9ACTN</name>
<dbReference type="EMBL" id="FODD01000026">
    <property type="protein sequence ID" value="SEO43450.1"/>
    <property type="molecule type" value="Genomic_DNA"/>
</dbReference>
<comment type="pathway">
    <text evidence="2">Glycolipid biosynthesis; glycosylphosphatidylinositol-anchor biosynthesis.</text>
</comment>
<keyword evidence="7" id="KW-0256">Endoplasmic reticulum</keyword>
<evidence type="ECO:0000256" key="7">
    <source>
        <dbReference type="ARBA" id="ARBA00022824"/>
    </source>
</evidence>
<evidence type="ECO:0000256" key="6">
    <source>
        <dbReference type="ARBA" id="ARBA00022692"/>
    </source>
</evidence>
<keyword evidence="13" id="KW-1185">Reference proteome</keyword>
<evidence type="ECO:0000256" key="3">
    <source>
        <dbReference type="ARBA" id="ARBA00022502"/>
    </source>
</evidence>
<feature type="transmembrane region" description="Helical" evidence="11">
    <location>
        <begin position="52"/>
        <end position="74"/>
    </location>
</feature>
<reference evidence="12 13" key="1">
    <citation type="submission" date="2016-10" db="EMBL/GenBank/DDBJ databases">
        <authorList>
            <person name="de Groot N.N."/>
        </authorList>
    </citation>
    <scope>NUCLEOTIDE SEQUENCE [LARGE SCALE GENOMIC DNA]</scope>
    <source>
        <strain evidence="12 13">CGMCC 4.2026</strain>
    </source>
</reference>
<dbReference type="Proteomes" id="UP000181951">
    <property type="component" value="Unassembled WGS sequence"/>
</dbReference>
<feature type="transmembrane region" description="Helical" evidence="11">
    <location>
        <begin position="351"/>
        <end position="369"/>
    </location>
</feature>
<evidence type="ECO:0000256" key="11">
    <source>
        <dbReference type="SAM" id="Phobius"/>
    </source>
</evidence>
<keyword evidence="5 12" id="KW-0808">Transferase</keyword>
<evidence type="ECO:0000256" key="9">
    <source>
        <dbReference type="ARBA" id="ARBA00023136"/>
    </source>
</evidence>
<dbReference type="GO" id="GO:0006506">
    <property type="term" value="P:GPI anchor biosynthetic process"/>
    <property type="evidence" value="ECO:0007669"/>
    <property type="project" value="UniProtKB-UniPathway"/>
</dbReference>
<dbReference type="GO" id="GO:0004376">
    <property type="term" value="F:GPI mannosyltransferase activity"/>
    <property type="evidence" value="ECO:0007669"/>
    <property type="project" value="InterPro"/>
</dbReference>
<evidence type="ECO:0000313" key="12">
    <source>
        <dbReference type="EMBL" id="SEO43450.1"/>
    </source>
</evidence>
<evidence type="ECO:0000313" key="13">
    <source>
        <dbReference type="Proteomes" id="UP000181951"/>
    </source>
</evidence>
<accession>A0A1H8PNB5</accession>
<evidence type="ECO:0000256" key="2">
    <source>
        <dbReference type="ARBA" id="ARBA00004687"/>
    </source>
</evidence>
<keyword evidence="8 11" id="KW-1133">Transmembrane helix</keyword>
<dbReference type="GO" id="GO:0000009">
    <property type="term" value="F:alpha-1,6-mannosyltransferase activity"/>
    <property type="evidence" value="ECO:0007669"/>
    <property type="project" value="InterPro"/>
</dbReference>
<dbReference type="InterPro" id="IPR007315">
    <property type="entry name" value="PIG-V/Gpi18"/>
</dbReference>
<feature type="transmembrane region" description="Helical" evidence="11">
    <location>
        <begin position="134"/>
        <end position="160"/>
    </location>
</feature>
<feature type="transmembrane region" description="Helical" evidence="11">
    <location>
        <begin position="200"/>
        <end position="223"/>
    </location>
</feature>